<evidence type="ECO:0000313" key="2">
    <source>
        <dbReference type="Proteomes" id="UP000639643"/>
    </source>
</evidence>
<evidence type="ECO:0000313" key="1">
    <source>
        <dbReference type="EMBL" id="KAF6827071.1"/>
    </source>
</evidence>
<dbReference type="EMBL" id="WIGM01000380">
    <property type="protein sequence ID" value="KAF6827071.1"/>
    <property type="molecule type" value="Genomic_DNA"/>
</dbReference>
<organism evidence="1 2">
    <name type="scientific">Colletotrichum musicola</name>
    <dbReference type="NCBI Taxonomy" id="2175873"/>
    <lineage>
        <taxon>Eukaryota</taxon>
        <taxon>Fungi</taxon>
        <taxon>Dikarya</taxon>
        <taxon>Ascomycota</taxon>
        <taxon>Pezizomycotina</taxon>
        <taxon>Sordariomycetes</taxon>
        <taxon>Hypocreomycetidae</taxon>
        <taxon>Glomerellales</taxon>
        <taxon>Glomerellaceae</taxon>
        <taxon>Colletotrichum</taxon>
        <taxon>Colletotrichum orchidearum species complex</taxon>
    </lineage>
</organism>
<comment type="caution">
    <text evidence="1">The sequence shown here is derived from an EMBL/GenBank/DDBJ whole genome shotgun (WGS) entry which is preliminary data.</text>
</comment>
<reference evidence="1" key="1">
    <citation type="journal article" date="2020" name="Phytopathology">
        <title>Genome Sequence Resources of Colletotrichum truncatum, C. plurivorum, C. musicola, and C. sojae: Four Species Pathogenic to Soybean (Glycine max).</title>
        <authorList>
            <person name="Rogerio F."/>
            <person name="Boufleur T.R."/>
            <person name="Ciampi-Guillardi M."/>
            <person name="Sukno S.A."/>
            <person name="Thon M.R."/>
            <person name="Massola Junior N.S."/>
            <person name="Baroncelli R."/>
        </authorList>
    </citation>
    <scope>NUCLEOTIDE SEQUENCE</scope>
    <source>
        <strain evidence="1">LFN0074</strain>
    </source>
</reference>
<gene>
    <name evidence="1" type="ORF">CMUS01_09160</name>
</gene>
<keyword evidence="2" id="KW-1185">Reference proteome</keyword>
<sequence length="87" mass="9120">MAGAEPPVKARRLWRNLAMLSRAAVVPSQSHPGGLAFAEGGFASSTVLTARKHHPQARARLVRSGGAHLVGLEDLKASGRLVSKSGR</sequence>
<dbReference type="Proteomes" id="UP000639643">
    <property type="component" value="Unassembled WGS sequence"/>
</dbReference>
<proteinExistence type="predicted"/>
<dbReference type="AlphaFoldDB" id="A0A8H6NC17"/>
<name>A0A8H6NC17_9PEZI</name>
<protein>
    <submittedName>
        <fullName evidence="1">Uncharacterized protein</fullName>
    </submittedName>
</protein>
<accession>A0A8H6NC17</accession>